<dbReference type="Gene3D" id="3.30.70.260">
    <property type="match status" value="1"/>
</dbReference>
<reference evidence="1 2" key="1">
    <citation type="submission" date="2017-11" db="EMBL/GenBank/DDBJ databases">
        <title>Genome-resolved metagenomics identifies genetic mobility, metabolic interactions, and unexpected diversity in perchlorate-reducing communities.</title>
        <authorList>
            <person name="Barnum T.P."/>
            <person name="Figueroa I.A."/>
            <person name="Carlstrom C.I."/>
            <person name="Lucas L.N."/>
            <person name="Engelbrektson A.L."/>
            <person name="Coates J.D."/>
        </authorList>
    </citation>
    <scope>NUCLEOTIDE SEQUENCE [LARGE SCALE GENOMIC DNA]</scope>
    <source>
        <strain evidence="1">BM706</strain>
    </source>
</reference>
<comment type="caution">
    <text evidence="1">The sequence shown here is derived from an EMBL/GenBank/DDBJ whole genome shotgun (WGS) entry which is preliminary data.</text>
</comment>
<evidence type="ECO:0000313" key="2">
    <source>
        <dbReference type="Proteomes" id="UP000234857"/>
    </source>
</evidence>
<organism evidence="1 2">
    <name type="scientific">Muiribacterium halophilum</name>
    <dbReference type="NCBI Taxonomy" id="2053465"/>
    <lineage>
        <taxon>Bacteria</taxon>
        <taxon>Candidatus Muiribacteriota</taxon>
        <taxon>Candidatus Muiribacteriia</taxon>
        <taxon>Candidatus Muiribacteriales</taxon>
        <taxon>Candidatus Muiribacteriaceae</taxon>
        <taxon>Candidatus Muiribacterium</taxon>
    </lineage>
</organism>
<sequence>MDNTDNIYPGVFIYKIIFKEKLFDYDEFICRIEGCEINPHPDKISKKESSKGKYVSYTFFFDIHSQEMADTLNKEIYATEGIFNYYVVKDPKSLGGNNGTC</sequence>
<protein>
    <submittedName>
        <fullName evidence="1">Uncharacterized protein</fullName>
    </submittedName>
</protein>
<dbReference type="AlphaFoldDB" id="A0A2N5ZMJ2"/>
<dbReference type="EMBL" id="PKTG01000015">
    <property type="protein sequence ID" value="PLX19904.1"/>
    <property type="molecule type" value="Genomic_DNA"/>
</dbReference>
<dbReference type="InterPro" id="IPR007454">
    <property type="entry name" value="UPF0250_YbeD-like"/>
</dbReference>
<dbReference type="Proteomes" id="UP000234857">
    <property type="component" value="Unassembled WGS sequence"/>
</dbReference>
<dbReference type="SUPFAM" id="SSF117991">
    <property type="entry name" value="YbeD/HP0495-like"/>
    <property type="match status" value="1"/>
</dbReference>
<gene>
    <name evidence="1" type="ORF">C0601_00665</name>
</gene>
<proteinExistence type="predicted"/>
<name>A0A2N5ZMJ2_MUIH1</name>
<evidence type="ECO:0000313" key="1">
    <source>
        <dbReference type="EMBL" id="PLX19904.1"/>
    </source>
</evidence>
<dbReference type="Pfam" id="PF04359">
    <property type="entry name" value="DUF493"/>
    <property type="match status" value="1"/>
</dbReference>
<dbReference type="InterPro" id="IPR027471">
    <property type="entry name" value="YbeD-like_sf"/>
</dbReference>
<accession>A0A2N5ZMJ2</accession>